<dbReference type="Pfam" id="PF00069">
    <property type="entry name" value="Pkinase"/>
    <property type="match status" value="1"/>
</dbReference>
<dbReference type="Pfam" id="PF00023">
    <property type="entry name" value="Ank"/>
    <property type="match status" value="1"/>
</dbReference>
<evidence type="ECO:0000256" key="3">
    <source>
        <dbReference type="PROSITE-ProRule" id="PRU00023"/>
    </source>
</evidence>
<organism evidence="6 7">
    <name type="scientific">Glonium stellatum</name>
    <dbReference type="NCBI Taxonomy" id="574774"/>
    <lineage>
        <taxon>Eukaryota</taxon>
        <taxon>Fungi</taxon>
        <taxon>Dikarya</taxon>
        <taxon>Ascomycota</taxon>
        <taxon>Pezizomycotina</taxon>
        <taxon>Dothideomycetes</taxon>
        <taxon>Pleosporomycetidae</taxon>
        <taxon>Gloniales</taxon>
        <taxon>Gloniaceae</taxon>
        <taxon>Glonium</taxon>
    </lineage>
</organism>
<proteinExistence type="predicted"/>
<evidence type="ECO:0000313" key="7">
    <source>
        <dbReference type="Proteomes" id="UP000250140"/>
    </source>
</evidence>
<evidence type="ECO:0000259" key="5">
    <source>
        <dbReference type="PROSITE" id="PS50011"/>
    </source>
</evidence>
<feature type="repeat" description="ANK" evidence="3">
    <location>
        <begin position="700"/>
        <end position="729"/>
    </location>
</feature>
<dbReference type="PROSITE" id="PS50011">
    <property type="entry name" value="PROTEIN_KINASE_DOM"/>
    <property type="match status" value="1"/>
</dbReference>
<dbReference type="AlphaFoldDB" id="A0A8E2EMV6"/>
<accession>A0A8E2EMV6</accession>
<dbReference type="InterPro" id="IPR008271">
    <property type="entry name" value="Ser/Thr_kinase_AS"/>
</dbReference>
<dbReference type="PANTHER" id="PTHR24198">
    <property type="entry name" value="ANKYRIN REPEAT AND PROTEIN KINASE DOMAIN-CONTAINING PROTEIN"/>
    <property type="match status" value="1"/>
</dbReference>
<dbReference type="InterPro" id="IPR000719">
    <property type="entry name" value="Prot_kinase_dom"/>
</dbReference>
<dbReference type="Gene3D" id="1.10.510.10">
    <property type="entry name" value="Transferase(Phosphotransferase) domain 1"/>
    <property type="match status" value="1"/>
</dbReference>
<dbReference type="CDD" id="cd00180">
    <property type="entry name" value="PKc"/>
    <property type="match status" value="1"/>
</dbReference>
<evidence type="ECO:0000313" key="6">
    <source>
        <dbReference type="EMBL" id="OCL01651.1"/>
    </source>
</evidence>
<dbReference type="SUPFAM" id="SSF56112">
    <property type="entry name" value="Protein kinase-like (PK-like)"/>
    <property type="match status" value="1"/>
</dbReference>
<dbReference type="PROSITE" id="PS50088">
    <property type="entry name" value="ANK_REPEAT"/>
    <property type="match status" value="3"/>
</dbReference>
<dbReference type="InterPro" id="IPR036770">
    <property type="entry name" value="Ankyrin_rpt-contain_sf"/>
</dbReference>
<dbReference type="Pfam" id="PF12796">
    <property type="entry name" value="Ank_2"/>
    <property type="match status" value="2"/>
</dbReference>
<keyword evidence="7" id="KW-1185">Reference proteome</keyword>
<dbReference type="InterPro" id="IPR002110">
    <property type="entry name" value="Ankyrin_rpt"/>
</dbReference>
<feature type="region of interest" description="Disordered" evidence="4">
    <location>
        <begin position="1"/>
        <end position="21"/>
    </location>
</feature>
<dbReference type="GO" id="GO:0005737">
    <property type="term" value="C:cytoplasm"/>
    <property type="evidence" value="ECO:0007669"/>
    <property type="project" value="TreeGrafter"/>
</dbReference>
<dbReference type="SUPFAM" id="SSF48403">
    <property type="entry name" value="Ankyrin repeat"/>
    <property type="match status" value="2"/>
</dbReference>
<dbReference type="OrthoDB" id="626167at2759"/>
<dbReference type="PANTHER" id="PTHR24198:SF165">
    <property type="entry name" value="ANKYRIN REPEAT-CONTAINING PROTEIN-RELATED"/>
    <property type="match status" value="1"/>
</dbReference>
<dbReference type="EMBL" id="KV751093">
    <property type="protein sequence ID" value="OCL01651.1"/>
    <property type="molecule type" value="Genomic_DNA"/>
</dbReference>
<evidence type="ECO:0000256" key="1">
    <source>
        <dbReference type="ARBA" id="ARBA00022737"/>
    </source>
</evidence>
<dbReference type="Gene3D" id="1.25.40.20">
    <property type="entry name" value="Ankyrin repeat-containing domain"/>
    <property type="match status" value="3"/>
</dbReference>
<dbReference type="SMART" id="SM00248">
    <property type="entry name" value="ANK"/>
    <property type="match status" value="9"/>
</dbReference>
<dbReference type="SMART" id="SM00220">
    <property type="entry name" value="S_TKc"/>
    <property type="match status" value="1"/>
</dbReference>
<evidence type="ECO:0000256" key="2">
    <source>
        <dbReference type="ARBA" id="ARBA00023043"/>
    </source>
</evidence>
<dbReference type="GO" id="GO:0005524">
    <property type="term" value="F:ATP binding"/>
    <property type="evidence" value="ECO:0007669"/>
    <property type="project" value="InterPro"/>
</dbReference>
<dbReference type="PROSITE" id="PS00108">
    <property type="entry name" value="PROTEIN_KINASE_ST"/>
    <property type="match status" value="1"/>
</dbReference>
<keyword evidence="2 3" id="KW-0040">ANK repeat</keyword>
<dbReference type="InterPro" id="IPR011009">
    <property type="entry name" value="Kinase-like_dom_sf"/>
</dbReference>
<sequence length="1140" mass="125903">MSSVWDSRFSDDGGRAVASYQSRRDNETVGIGDILAATKSELPYIGPERLQFHGVLGAGSSFKVNREVYTKPIANPSPYFVAVKHMLLPLTSASGEDANRQRQLYGNVMREIRVLMHPPLRDHCCIIPALGYGWTNHPTEGANPYLIVDYSDHGTLNRYFQRCNIPLHERRELALDVAFGIKVLHDSKIIHGDVKPENILVFDTADDYSERPQTAKIADFGSSLFEEDMEKNISYLGTSKYNAPEIEGRGNARIMENLPKMPQYKKADIYSFGLLLWETLKNGVDFIDRTWLEAGEADSQFLGRICGTEKDGMLQEANTSCEKLRNDGVKPSLLDPIQETLGLALRDDASLRANIDEIVESLARGSKYDFTETRGPTRYPLATISPPTEPYGLTTTNAEHLQRAMPLPKQIQKARYMPIRYALYSPPKDQRLFPMTTLVKETLPAASQDFVYKALDMFQVSITSSPPWLVQCDIVDKLKMDVKHERDSAKHSEASLQFSICYRLGFGIEPNLEKMLLHLSDAAKDNVTARSVLARVLLANEEAATSIRLDISPLDAVDRQLDKNLDPAIATKARPESRSTLVHAATIGADSELESLLAKENIGQEILSDALVAACKYGHFQSALLLLSKCQAYRSPSTQPTPLHWLIMFDESQVAHLAKILVHGPPGESPNRNGICGKLLDAVPESTVNFPEQCMDLLGSPLHWAVRIRHLPLVRILIELGADVNLRWKARRELDTEPSTTRLPSYSPLDLAVAFHCSDVVDALLRSGATLSGGAFGHEYTALHLIGQAVFPFTYDVMHGRYRREVVRQVIHSLVEAGCNIDALDSDGKTPLARSLENPDLEDYILEELLSAGALVDSSITRHNENAAIIIAQNSLYRRLNTSGLRLVSPRVKDINERNSVGSSCRNALHYCAAGRSGRMTEVLLADSRISVDERTSDDQTALHLAATSGSSEVIHLLVRAGASLQSKNQFSETPLEIATMHRWTDAAHALISYNAAVVFTNADDTLKNTVIHAAAANDKDSKGIVAELLEKHYALRKNKILLNMLDCHGWTALHQAAYYGDIESVTALVQAGADSSILSHENHTEEGLTPLEVTRKLMKTASATGFGSDHDRVKDGGPVAIAKFKACLERILTILENGA</sequence>
<name>A0A8E2EMV6_9PEZI</name>
<dbReference type="Proteomes" id="UP000250140">
    <property type="component" value="Unassembled WGS sequence"/>
</dbReference>
<feature type="repeat" description="ANK" evidence="3">
    <location>
        <begin position="938"/>
        <end position="970"/>
    </location>
</feature>
<feature type="repeat" description="ANK" evidence="3">
    <location>
        <begin position="1049"/>
        <end position="1081"/>
    </location>
</feature>
<evidence type="ECO:0000256" key="4">
    <source>
        <dbReference type="SAM" id="MobiDB-lite"/>
    </source>
</evidence>
<dbReference type="PROSITE" id="PS50297">
    <property type="entry name" value="ANK_REP_REGION"/>
    <property type="match status" value="3"/>
</dbReference>
<feature type="domain" description="Protein kinase" evidence="5">
    <location>
        <begin position="50"/>
        <end position="371"/>
    </location>
</feature>
<reference evidence="6 7" key="1">
    <citation type="journal article" date="2016" name="Nat. Commun.">
        <title>Ectomycorrhizal ecology is imprinted in the genome of the dominant symbiotic fungus Cenococcum geophilum.</title>
        <authorList>
            <consortium name="DOE Joint Genome Institute"/>
            <person name="Peter M."/>
            <person name="Kohler A."/>
            <person name="Ohm R.A."/>
            <person name="Kuo A."/>
            <person name="Krutzmann J."/>
            <person name="Morin E."/>
            <person name="Arend M."/>
            <person name="Barry K.W."/>
            <person name="Binder M."/>
            <person name="Choi C."/>
            <person name="Clum A."/>
            <person name="Copeland A."/>
            <person name="Grisel N."/>
            <person name="Haridas S."/>
            <person name="Kipfer T."/>
            <person name="LaButti K."/>
            <person name="Lindquist E."/>
            <person name="Lipzen A."/>
            <person name="Maire R."/>
            <person name="Meier B."/>
            <person name="Mihaltcheva S."/>
            <person name="Molinier V."/>
            <person name="Murat C."/>
            <person name="Poggeler S."/>
            <person name="Quandt C.A."/>
            <person name="Sperisen C."/>
            <person name="Tritt A."/>
            <person name="Tisserant E."/>
            <person name="Crous P.W."/>
            <person name="Henrissat B."/>
            <person name="Nehls U."/>
            <person name="Egli S."/>
            <person name="Spatafora J.W."/>
            <person name="Grigoriev I.V."/>
            <person name="Martin F.M."/>
        </authorList>
    </citation>
    <scope>NUCLEOTIDE SEQUENCE [LARGE SCALE GENOMIC DNA]</scope>
    <source>
        <strain evidence="6 7">CBS 207.34</strain>
    </source>
</reference>
<dbReference type="GO" id="GO:0004672">
    <property type="term" value="F:protein kinase activity"/>
    <property type="evidence" value="ECO:0007669"/>
    <property type="project" value="InterPro"/>
</dbReference>
<protein>
    <submittedName>
        <fullName evidence="6">Ankyrin</fullName>
    </submittedName>
</protein>
<gene>
    <name evidence="6" type="ORF">AOQ84DRAFT_426778</name>
</gene>
<keyword evidence="1" id="KW-0677">Repeat</keyword>